<sequence length="52" mass="5935">MPLIRFLFVAVPVIRRFLRSRQGKAAMAKGKAQLAKRSQKRAAQRAAATRRR</sequence>
<evidence type="ECO:0000313" key="2">
    <source>
        <dbReference type="EMBL" id="OUE07733.1"/>
    </source>
</evidence>
<evidence type="ECO:0000313" key="3">
    <source>
        <dbReference type="Proteomes" id="UP000195106"/>
    </source>
</evidence>
<reference evidence="2 3" key="1">
    <citation type="submission" date="2016-08" db="EMBL/GenBank/DDBJ databases">
        <title>Genome sequence of Clavibacter michiganensis spp. strain CASJ009.</title>
        <authorList>
            <person name="Thapa S.P."/>
            <person name="Coaker G."/>
        </authorList>
    </citation>
    <scope>NUCLEOTIDE SEQUENCE [LARGE SCALE GENOMIC DNA]</scope>
    <source>
        <strain evidence="2">CASJ009</strain>
    </source>
</reference>
<evidence type="ECO:0000256" key="1">
    <source>
        <dbReference type="SAM" id="MobiDB-lite"/>
    </source>
</evidence>
<dbReference type="EMBL" id="MDHJ01000001">
    <property type="protein sequence ID" value="OUE07733.1"/>
    <property type="molecule type" value="Genomic_DNA"/>
</dbReference>
<feature type="compositionally biased region" description="Basic residues" evidence="1">
    <location>
        <begin position="37"/>
        <end position="52"/>
    </location>
</feature>
<name>A0A251XR47_9MICO</name>
<dbReference type="RefSeq" id="WP_172407153.1">
    <property type="nucleotide sequence ID" value="NZ_PSTS01000035.1"/>
</dbReference>
<dbReference type="AlphaFoldDB" id="A0A251XR47"/>
<dbReference type="Proteomes" id="UP000195106">
    <property type="component" value="Unassembled WGS sequence"/>
</dbReference>
<accession>A0A251XR47</accession>
<protein>
    <submittedName>
        <fullName evidence="2">Uncharacterized protein</fullName>
    </submittedName>
</protein>
<proteinExistence type="predicted"/>
<comment type="caution">
    <text evidence="2">The sequence shown here is derived from an EMBL/GenBank/DDBJ whole genome shotgun (WGS) entry which is preliminary data.</text>
</comment>
<organism evidence="2 3">
    <name type="scientific">Clavibacter michiganensis</name>
    <dbReference type="NCBI Taxonomy" id="28447"/>
    <lineage>
        <taxon>Bacteria</taxon>
        <taxon>Bacillati</taxon>
        <taxon>Actinomycetota</taxon>
        <taxon>Actinomycetes</taxon>
        <taxon>Micrococcales</taxon>
        <taxon>Microbacteriaceae</taxon>
        <taxon>Clavibacter</taxon>
    </lineage>
</organism>
<gene>
    <name evidence="2" type="ORF">CMsap09_02195</name>
</gene>
<feature type="region of interest" description="Disordered" evidence="1">
    <location>
        <begin position="31"/>
        <end position="52"/>
    </location>
</feature>